<protein>
    <recommendedName>
        <fullName evidence="3">LysM domain-containing protein</fullName>
    </recommendedName>
</protein>
<dbReference type="Gene3D" id="2.60.40.10">
    <property type="entry name" value="Immunoglobulins"/>
    <property type="match status" value="2"/>
</dbReference>
<evidence type="ECO:0000259" key="3">
    <source>
        <dbReference type="PROSITE" id="PS51782"/>
    </source>
</evidence>
<dbReference type="InterPro" id="IPR016930">
    <property type="entry name" value="UCP029644"/>
</dbReference>
<organism evidence="4 5">
    <name type="scientific">Simplicispira suum</name>
    <dbReference type="NCBI Taxonomy" id="2109915"/>
    <lineage>
        <taxon>Bacteria</taxon>
        <taxon>Pseudomonadati</taxon>
        <taxon>Pseudomonadota</taxon>
        <taxon>Betaproteobacteria</taxon>
        <taxon>Burkholderiales</taxon>
        <taxon>Comamonadaceae</taxon>
        <taxon>Simplicispira</taxon>
    </lineage>
</organism>
<evidence type="ECO:0000256" key="1">
    <source>
        <dbReference type="SAM" id="MobiDB-lite"/>
    </source>
</evidence>
<gene>
    <name evidence="4" type="ORF">C6571_01570</name>
</gene>
<dbReference type="Proteomes" id="UP000239326">
    <property type="component" value="Chromosome"/>
</dbReference>
<dbReference type="PIRSF" id="PIRSF029644">
    <property type="entry name" value="UCP029644"/>
    <property type="match status" value="1"/>
</dbReference>
<proteinExistence type="predicted"/>
<dbReference type="EMBL" id="CP027669">
    <property type="protein sequence ID" value="AVO40151.1"/>
    <property type="molecule type" value="Genomic_DNA"/>
</dbReference>
<dbReference type="AlphaFoldDB" id="A0A2S0MWR8"/>
<dbReference type="PANTHER" id="PTHR38731">
    <property type="entry name" value="LIPL45-RELATED LIPOPROTEIN-RELATED"/>
    <property type="match status" value="1"/>
</dbReference>
<evidence type="ECO:0000313" key="5">
    <source>
        <dbReference type="Proteomes" id="UP000239326"/>
    </source>
</evidence>
<dbReference type="Gene3D" id="2.60.120.1440">
    <property type="match status" value="1"/>
</dbReference>
<feature type="chain" id="PRO_5015739133" description="LysM domain-containing protein" evidence="2">
    <location>
        <begin position="27"/>
        <end position="544"/>
    </location>
</feature>
<dbReference type="SUPFAM" id="SSF49265">
    <property type="entry name" value="Fibronectin type III"/>
    <property type="match status" value="1"/>
</dbReference>
<dbReference type="KEGG" id="simp:C6571_01570"/>
<dbReference type="InterPro" id="IPR018392">
    <property type="entry name" value="LysM"/>
</dbReference>
<dbReference type="InterPro" id="IPR036116">
    <property type="entry name" value="FN3_sf"/>
</dbReference>
<keyword evidence="2" id="KW-0732">Signal</keyword>
<dbReference type="InterPro" id="IPR036779">
    <property type="entry name" value="LysM_dom_sf"/>
</dbReference>
<reference evidence="4 5" key="1">
    <citation type="submission" date="2018-03" db="EMBL/GenBank/DDBJ databases">
        <title>Genome sequencing of Simplicispira sp.</title>
        <authorList>
            <person name="Kim S.-J."/>
            <person name="Heo J."/>
            <person name="Kwon S.-W."/>
        </authorList>
    </citation>
    <scope>NUCLEOTIDE SEQUENCE [LARGE SCALE GENOMIC DNA]</scope>
    <source>
        <strain evidence="4 5">SC1-8</strain>
    </source>
</reference>
<dbReference type="PROSITE" id="PS51782">
    <property type="entry name" value="LYSM"/>
    <property type="match status" value="1"/>
</dbReference>
<dbReference type="SMART" id="SM00257">
    <property type="entry name" value="LysM"/>
    <property type="match status" value="1"/>
</dbReference>
<name>A0A2S0MWR8_9BURK</name>
<evidence type="ECO:0000313" key="4">
    <source>
        <dbReference type="EMBL" id="AVO40151.1"/>
    </source>
</evidence>
<dbReference type="CDD" id="cd00118">
    <property type="entry name" value="LysM"/>
    <property type="match status" value="1"/>
</dbReference>
<feature type="signal peptide" evidence="2">
    <location>
        <begin position="1"/>
        <end position="26"/>
    </location>
</feature>
<dbReference type="InterPro" id="IPR013783">
    <property type="entry name" value="Ig-like_fold"/>
</dbReference>
<dbReference type="Gene3D" id="3.10.350.10">
    <property type="entry name" value="LysM domain"/>
    <property type="match status" value="1"/>
</dbReference>
<dbReference type="InterPro" id="IPR006860">
    <property type="entry name" value="FecR"/>
</dbReference>
<accession>A0A2S0MWR8</accession>
<dbReference type="Pfam" id="PF01476">
    <property type="entry name" value="LysM"/>
    <property type="match status" value="1"/>
</dbReference>
<dbReference type="Pfam" id="PF04773">
    <property type="entry name" value="FecR"/>
    <property type="match status" value="1"/>
</dbReference>
<feature type="domain" description="LysM" evidence="3">
    <location>
        <begin position="32"/>
        <end position="79"/>
    </location>
</feature>
<evidence type="ECO:0000256" key="2">
    <source>
        <dbReference type="SAM" id="SignalP"/>
    </source>
</evidence>
<keyword evidence="5" id="KW-1185">Reference proteome</keyword>
<dbReference type="SUPFAM" id="SSF54106">
    <property type="entry name" value="LysM domain"/>
    <property type="match status" value="1"/>
</dbReference>
<dbReference type="OrthoDB" id="9813091at2"/>
<dbReference type="RefSeq" id="WP_106445144.1">
    <property type="nucleotide sequence ID" value="NZ_CP027669.1"/>
</dbReference>
<sequence>MLIHSCTLHRLHTGLAGLVLSCTAYAVQAADFLYTVQPGDHPWNLAERYLKSPSLAQALRRFNHIPDDRRILPGTLLRIPKDWLKLESTQVTVLAVAGNTTLRHGRSPERAAVAGERLQAPSNIRTGPDGSATLQFADGSRVMVRRDSELQLKASEKSLLGKANVVVLSLLRGSVENQVTPRGESGGRFEIHTPAAIAAVRGTQYRVSMDGQTMRTEVVTGAVHVANPGGQVTAQAAQGTLAQNGRSPIAPIALLPAPRLDDLPQTIERLPIAWPITALSGASRYRSQLAATSEFSAMLSDEVTDTARIRVRDIDDGTYVLRVRGIDAQGLEGLSAERALVIHTQPEPPLLIDPAPEAVTTAARPSLRWTQGDARLQYRVQLSSHGKAVDEQVVASASAQPPQDLSAGIYQWRVAAIHPTKGQGPWGDAQPFRRVRPGPGVDIPTPQDGSLTLRWTAQPQTARYHLQVARDETFADPLIDTETDAVQFSLKDLLPGPHHVRVRATGTDGYTGPWGGTQTFVVPDPPPSHWRALIFLLIPLLAVL</sequence>
<feature type="region of interest" description="Disordered" evidence="1">
    <location>
        <begin position="421"/>
        <end position="451"/>
    </location>
</feature>